<proteinExistence type="predicted"/>
<dbReference type="Proteomes" id="UP000029981">
    <property type="component" value="Chromosome 1"/>
</dbReference>
<reference evidence="1 2" key="2">
    <citation type="journal article" date="2009" name="PLoS ONE">
        <title>An integrated genetic and cytogenetic map of the cucumber genome.</title>
        <authorList>
            <person name="Ren Y."/>
            <person name="Zhang Z."/>
            <person name="Liu J."/>
            <person name="Staub J.E."/>
            <person name="Han Y."/>
            <person name="Cheng Z."/>
            <person name="Li X."/>
            <person name="Lu J."/>
            <person name="Miao H."/>
            <person name="Kang H."/>
            <person name="Xie B."/>
            <person name="Gu X."/>
            <person name="Wang X."/>
            <person name="Du Y."/>
            <person name="Jin W."/>
            <person name="Huang S."/>
        </authorList>
    </citation>
    <scope>NUCLEOTIDE SEQUENCE [LARGE SCALE GENOMIC DNA]</scope>
    <source>
        <strain evidence="2">cv. 9930</strain>
    </source>
</reference>
<organism evidence="1 2">
    <name type="scientific">Cucumis sativus</name>
    <name type="common">Cucumber</name>
    <dbReference type="NCBI Taxonomy" id="3659"/>
    <lineage>
        <taxon>Eukaryota</taxon>
        <taxon>Viridiplantae</taxon>
        <taxon>Streptophyta</taxon>
        <taxon>Embryophyta</taxon>
        <taxon>Tracheophyta</taxon>
        <taxon>Spermatophyta</taxon>
        <taxon>Magnoliopsida</taxon>
        <taxon>eudicotyledons</taxon>
        <taxon>Gunneridae</taxon>
        <taxon>Pentapetalae</taxon>
        <taxon>rosids</taxon>
        <taxon>fabids</taxon>
        <taxon>Cucurbitales</taxon>
        <taxon>Cucurbitaceae</taxon>
        <taxon>Benincaseae</taxon>
        <taxon>Cucumis</taxon>
    </lineage>
</organism>
<gene>
    <name evidence="1" type="ORF">Csa_1G011580</name>
</gene>
<dbReference type="EMBL" id="CM002922">
    <property type="protein sequence ID" value="KGN63706.1"/>
    <property type="molecule type" value="Genomic_DNA"/>
</dbReference>
<dbReference type="AlphaFoldDB" id="A0A0A0LUL4"/>
<protein>
    <submittedName>
        <fullName evidence="1">Uncharacterized protein</fullName>
    </submittedName>
</protein>
<accession>A0A0A0LUL4</accession>
<dbReference type="Gramene" id="KGN63706">
    <property type="protein sequence ID" value="KGN63706"/>
    <property type="gene ID" value="Csa_1G011580"/>
</dbReference>
<reference evidence="1 2" key="4">
    <citation type="journal article" date="2011" name="BMC Genomics">
        <title>RNA-Seq improves annotation of protein-coding genes in the cucumber genome.</title>
        <authorList>
            <person name="Li Z."/>
            <person name="Zhang Z."/>
            <person name="Yan P."/>
            <person name="Huang S."/>
            <person name="Fei Z."/>
            <person name="Lin K."/>
        </authorList>
    </citation>
    <scope>NUCLEOTIDE SEQUENCE [LARGE SCALE GENOMIC DNA]</scope>
    <source>
        <strain evidence="2">cv. 9930</strain>
    </source>
</reference>
<evidence type="ECO:0000313" key="1">
    <source>
        <dbReference type="EMBL" id="KGN63706.1"/>
    </source>
</evidence>
<reference evidence="1 2" key="1">
    <citation type="journal article" date="2009" name="Nat. Genet.">
        <title>The genome of the cucumber, Cucumis sativus L.</title>
        <authorList>
            <person name="Huang S."/>
            <person name="Li R."/>
            <person name="Zhang Z."/>
            <person name="Li L."/>
            <person name="Gu X."/>
            <person name="Fan W."/>
            <person name="Lucas W.J."/>
            <person name="Wang X."/>
            <person name="Xie B."/>
            <person name="Ni P."/>
            <person name="Ren Y."/>
            <person name="Zhu H."/>
            <person name="Li J."/>
            <person name="Lin K."/>
            <person name="Jin W."/>
            <person name="Fei Z."/>
            <person name="Li G."/>
            <person name="Staub J."/>
            <person name="Kilian A."/>
            <person name="van der Vossen E.A."/>
            <person name="Wu Y."/>
            <person name="Guo J."/>
            <person name="He J."/>
            <person name="Jia Z."/>
            <person name="Ren Y."/>
            <person name="Tian G."/>
            <person name="Lu Y."/>
            <person name="Ruan J."/>
            <person name="Qian W."/>
            <person name="Wang M."/>
            <person name="Huang Q."/>
            <person name="Li B."/>
            <person name="Xuan Z."/>
            <person name="Cao J."/>
            <person name="Asan"/>
            <person name="Wu Z."/>
            <person name="Zhang J."/>
            <person name="Cai Q."/>
            <person name="Bai Y."/>
            <person name="Zhao B."/>
            <person name="Han Y."/>
            <person name="Li Y."/>
            <person name="Li X."/>
            <person name="Wang S."/>
            <person name="Shi Q."/>
            <person name="Liu S."/>
            <person name="Cho W.K."/>
            <person name="Kim J.Y."/>
            <person name="Xu Y."/>
            <person name="Heller-Uszynska K."/>
            <person name="Miao H."/>
            <person name="Cheng Z."/>
            <person name="Zhang S."/>
            <person name="Wu J."/>
            <person name="Yang Y."/>
            <person name="Kang H."/>
            <person name="Li M."/>
            <person name="Liang H."/>
            <person name="Ren X."/>
            <person name="Shi Z."/>
            <person name="Wen M."/>
            <person name="Jian M."/>
            <person name="Yang H."/>
            <person name="Zhang G."/>
            <person name="Yang Z."/>
            <person name="Chen R."/>
            <person name="Liu S."/>
            <person name="Li J."/>
            <person name="Ma L."/>
            <person name="Liu H."/>
            <person name="Zhou Y."/>
            <person name="Zhao J."/>
            <person name="Fang X."/>
            <person name="Li G."/>
            <person name="Fang L."/>
            <person name="Li Y."/>
            <person name="Liu D."/>
            <person name="Zheng H."/>
            <person name="Zhang Y."/>
            <person name="Qin N."/>
            <person name="Li Z."/>
            <person name="Yang G."/>
            <person name="Yang S."/>
            <person name="Bolund L."/>
            <person name="Kristiansen K."/>
            <person name="Zheng H."/>
            <person name="Li S."/>
            <person name="Zhang X."/>
            <person name="Yang H."/>
            <person name="Wang J."/>
            <person name="Sun R."/>
            <person name="Zhang B."/>
            <person name="Jiang S."/>
            <person name="Wang J."/>
            <person name="Du Y."/>
            <person name="Li S."/>
        </authorList>
    </citation>
    <scope>NUCLEOTIDE SEQUENCE [LARGE SCALE GENOMIC DNA]</scope>
    <source>
        <strain evidence="2">cv. 9930</strain>
    </source>
</reference>
<keyword evidence="2" id="KW-1185">Reference proteome</keyword>
<reference evidence="1 2" key="3">
    <citation type="journal article" date="2010" name="BMC Genomics">
        <title>Transcriptome sequencing and comparative analysis of cucumber flowers with different sex types.</title>
        <authorList>
            <person name="Guo S."/>
            <person name="Zheng Y."/>
            <person name="Joung J.G."/>
            <person name="Liu S."/>
            <person name="Zhang Z."/>
            <person name="Crasta O.R."/>
            <person name="Sobral B.W."/>
            <person name="Xu Y."/>
            <person name="Huang S."/>
            <person name="Fei Z."/>
        </authorList>
    </citation>
    <scope>NUCLEOTIDE SEQUENCE [LARGE SCALE GENOMIC DNA]</scope>
    <source>
        <strain evidence="2">cv. 9930</strain>
    </source>
</reference>
<name>A0A0A0LUL4_CUCSA</name>
<sequence>MGNTTQTETDQTTIKAIGQSKRKEHMLACFSDEMLSVLLNKDLLSMGKSEESVLPKLTPEVLRELPVLKWMSKVERAIKRRR</sequence>
<evidence type="ECO:0000313" key="2">
    <source>
        <dbReference type="Proteomes" id="UP000029981"/>
    </source>
</evidence>